<dbReference type="InterPro" id="IPR027417">
    <property type="entry name" value="P-loop_NTPase"/>
</dbReference>
<dbReference type="PANTHER" id="PTHR43463:SF1">
    <property type="entry name" value="NICOTINATE-NUCLEOTIDE--DIMETHYLBENZIMIDAZOLE PHOSPHORIBOSYLTRANSFERASE"/>
    <property type="match status" value="1"/>
</dbReference>
<dbReference type="EC" id="2.4.2.21" evidence="4 11"/>
<keyword evidence="8 11" id="KW-0808">Transferase</keyword>
<evidence type="ECO:0000256" key="3">
    <source>
        <dbReference type="ARBA" id="ARBA00007110"/>
    </source>
</evidence>
<dbReference type="InterPro" id="IPR036087">
    <property type="entry name" value="Nict_dMeBzImd_PRibTrfase_sf"/>
</dbReference>
<organism evidence="13 14">
    <name type="scientific">Gordonia alkaliphila</name>
    <dbReference type="NCBI Taxonomy" id="1053547"/>
    <lineage>
        <taxon>Bacteria</taxon>
        <taxon>Bacillati</taxon>
        <taxon>Actinomycetota</taxon>
        <taxon>Actinomycetes</taxon>
        <taxon>Mycobacteriales</taxon>
        <taxon>Gordoniaceae</taxon>
        <taxon>Gordonia</taxon>
    </lineage>
</organism>
<reference evidence="14" key="1">
    <citation type="journal article" date="2019" name="Int. J. Syst. Evol. Microbiol.">
        <title>The Global Catalogue of Microorganisms (GCM) 10K type strain sequencing project: providing services to taxonomists for standard genome sequencing and annotation.</title>
        <authorList>
            <consortium name="The Broad Institute Genomics Platform"/>
            <consortium name="The Broad Institute Genome Sequencing Center for Infectious Disease"/>
            <person name="Wu L."/>
            <person name="Ma J."/>
        </authorList>
    </citation>
    <scope>NUCLEOTIDE SEQUENCE [LARGE SCALE GENOMIC DNA]</scope>
    <source>
        <strain evidence="14">JCM 18077</strain>
    </source>
</reference>
<feature type="compositionally biased region" description="Low complexity" evidence="12">
    <location>
        <begin position="120"/>
        <end position="133"/>
    </location>
</feature>
<proteinExistence type="inferred from homology"/>
<dbReference type="RefSeq" id="WP_345313060.1">
    <property type="nucleotide sequence ID" value="NZ_BAABIE010000006.1"/>
</dbReference>
<protein>
    <recommendedName>
        <fullName evidence="5 11">Nicotinate-nucleotide--dimethylbenzimidazole phosphoribosyltransferase</fullName>
        <shortName evidence="11">NN:DBI PRT</shortName>
        <ecNumber evidence="4 11">2.4.2.21</ecNumber>
    </recommendedName>
    <alternativeName>
        <fullName evidence="9 11">N(1)-alpha-phosphoribosyltransferase</fullName>
    </alternativeName>
</protein>
<dbReference type="SUPFAM" id="SSF52540">
    <property type="entry name" value="P-loop containing nucleoside triphosphate hydrolases"/>
    <property type="match status" value="1"/>
</dbReference>
<evidence type="ECO:0000313" key="13">
    <source>
        <dbReference type="EMBL" id="GAA4746677.1"/>
    </source>
</evidence>
<dbReference type="SUPFAM" id="SSF52733">
    <property type="entry name" value="Nicotinate mononucleotide:5,6-dimethylbenzimidazole phosphoribosyltransferase (CobT)"/>
    <property type="match status" value="1"/>
</dbReference>
<evidence type="ECO:0000256" key="7">
    <source>
        <dbReference type="ARBA" id="ARBA00022676"/>
    </source>
</evidence>
<evidence type="ECO:0000256" key="2">
    <source>
        <dbReference type="ARBA" id="ARBA00005049"/>
    </source>
</evidence>
<sequence length="521" mass="53185">MRTLVLGGARAGKSARAEQLLAGRPTVRRLSLESTPNLVTALREDPDTATLVDHLGHWSADAADLPDAVAQFRGDLVIVSTDTESLAAANLAVGSVCDDVELIVAGRVFVPTESVVAPAAPAETPTSANVAPTTPVPAPVPSPAEQPSPSEQPAPTEASASPVPASSAALDPTDAELFDVIDLPDDDVADAARARLLTLTKPPNALGRLEDLGVWISSCQGVCPPRRITAPAVVVFAGDHGVAREGVSAFPAEVTSQMVANIAAGGAAINVLARRAGASVQVLDMSVDTDDPDPHVARYKVRRSTGDLRRGEAMTLAEARRAVAAGRAVADQLVDAGADLLIAGDMGIGNTTPAAVLTGTVTGKEPVVVVGRGTGIDDAGWIRKTAAIRDGLRHGRRHRHDPLSLLAAVAGPDLAAMAGFLAQSALRKTPVILDGMVVTSAALIANALAPGAVAWWCAGHRSTEPAHGFALAELGLEPILELSMRLGEGSGAVTALPVVADAVDIMIDMATFGEAGVADQA</sequence>
<accession>A0ABP8Z508</accession>
<dbReference type="HAMAP" id="MF_00230">
    <property type="entry name" value="CobT"/>
    <property type="match status" value="1"/>
</dbReference>
<evidence type="ECO:0000256" key="1">
    <source>
        <dbReference type="ARBA" id="ARBA00002197"/>
    </source>
</evidence>
<comment type="function">
    <text evidence="1 11">Catalyzes the synthesis of alpha-ribazole-5'-phosphate from nicotinate mononucleotide (NAMN) and 5,6-dimethylbenzimidazole (DMB).</text>
</comment>
<dbReference type="PANTHER" id="PTHR43463">
    <property type="entry name" value="NICOTINATE-NUCLEOTIDE--DIMETHYLBENZIMIDAZOLE PHOSPHORIBOSYLTRANSFERASE"/>
    <property type="match status" value="1"/>
</dbReference>
<evidence type="ECO:0000256" key="5">
    <source>
        <dbReference type="ARBA" id="ARBA00015486"/>
    </source>
</evidence>
<dbReference type="InterPro" id="IPR003200">
    <property type="entry name" value="Nict_dMeBzImd_PRibTrfase"/>
</dbReference>
<evidence type="ECO:0000256" key="8">
    <source>
        <dbReference type="ARBA" id="ARBA00022679"/>
    </source>
</evidence>
<evidence type="ECO:0000313" key="14">
    <source>
        <dbReference type="Proteomes" id="UP001500822"/>
    </source>
</evidence>
<dbReference type="InterPro" id="IPR017846">
    <property type="entry name" value="Nict_dMeBzImd_PRibTrfase_bact"/>
</dbReference>
<evidence type="ECO:0000256" key="6">
    <source>
        <dbReference type="ARBA" id="ARBA00022573"/>
    </source>
</evidence>
<dbReference type="Gene3D" id="1.10.1610.10">
    <property type="match status" value="1"/>
</dbReference>
<feature type="compositionally biased region" description="Pro residues" evidence="12">
    <location>
        <begin position="134"/>
        <end position="152"/>
    </location>
</feature>
<dbReference type="NCBIfam" id="TIGR03160">
    <property type="entry name" value="cobT_DBIPRT"/>
    <property type="match status" value="1"/>
</dbReference>
<dbReference type="InterPro" id="IPR023195">
    <property type="entry name" value="Nict_dMeBzImd_PRibTrfase_N"/>
</dbReference>
<evidence type="ECO:0000256" key="9">
    <source>
        <dbReference type="ARBA" id="ARBA00030686"/>
    </source>
</evidence>
<keyword evidence="7 11" id="KW-0328">Glycosyltransferase</keyword>
<keyword evidence="14" id="KW-1185">Reference proteome</keyword>
<dbReference type="EMBL" id="BAABIE010000006">
    <property type="protein sequence ID" value="GAA4746677.1"/>
    <property type="molecule type" value="Genomic_DNA"/>
</dbReference>
<evidence type="ECO:0000256" key="4">
    <source>
        <dbReference type="ARBA" id="ARBA00011991"/>
    </source>
</evidence>
<dbReference type="NCBIfam" id="NF000996">
    <property type="entry name" value="PRK00105.1"/>
    <property type="match status" value="1"/>
</dbReference>
<comment type="pathway">
    <text evidence="2 11">Nucleoside biosynthesis; alpha-ribazole biosynthesis; alpha-ribazole from 5,6-dimethylbenzimidazole: step 1/2.</text>
</comment>
<feature type="compositionally biased region" description="Low complexity" evidence="12">
    <location>
        <begin position="153"/>
        <end position="169"/>
    </location>
</feature>
<evidence type="ECO:0000256" key="12">
    <source>
        <dbReference type="SAM" id="MobiDB-lite"/>
    </source>
</evidence>
<gene>
    <name evidence="11" type="primary">cobT</name>
    <name evidence="13" type="ORF">GCM10023217_15540</name>
</gene>
<comment type="similarity">
    <text evidence="3 11">Belongs to the CobT family.</text>
</comment>
<feature type="active site" description="Proton acceptor" evidence="11">
    <location>
        <position position="488"/>
    </location>
</feature>
<comment type="catalytic activity">
    <reaction evidence="10 11">
        <text>5,6-dimethylbenzimidazole + nicotinate beta-D-ribonucleotide = alpha-ribazole 5'-phosphate + nicotinate + H(+)</text>
        <dbReference type="Rhea" id="RHEA:11196"/>
        <dbReference type="ChEBI" id="CHEBI:15378"/>
        <dbReference type="ChEBI" id="CHEBI:15890"/>
        <dbReference type="ChEBI" id="CHEBI:32544"/>
        <dbReference type="ChEBI" id="CHEBI:57502"/>
        <dbReference type="ChEBI" id="CHEBI:57918"/>
        <dbReference type="EC" id="2.4.2.21"/>
    </reaction>
</comment>
<dbReference type="Gene3D" id="3.40.50.10210">
    <property type="match status" value="1"/>
</dbReference>
<evidence type="ECO:0000256" key="10">
    <source>
        <dbReference type="ARBA" id="ARBA00047340"/>
    </source>
</evidence>
<keyword evidence="6 11" id="KW-0169">Cobalamin biosynthesis</keyword>
<dbReference type="CDD" id="cd02439">
    <property type="entry name" value="DMB-PRT_CobT"/>
    <property type="match status" value="1"/>
</dbReference>
<dbReference type="Proteomes" id="UP001500822">
    <property type="component" value="Unassembled WGS sequence"/>
</dbReference>
<evidence type="ECO:0000256" key="11">
    <source>
        <dbReference type="HAMAP-Rule" id="MF_00230"/>
    </source>
</evidence>
<feature type="region of interest" description="Disordered" evidence="12">
    <location>
        <begin position="120"/>
        <end position="169"/>
    </location>
</feature>
<comment type="caution">
    <text evidence="13">The sequence shown here is derived from an EMBL/GenBank/DDBJ whole genome shotgun (WGS) entry which is preliminary data.</text>
</comment>
<name>A0ABP8Z508_9ACTN</name>
<dbReference type="Pfam" id="PF02277">
    <property type="entry name" value="DBI_PRT"/>
    <property type="match status" value="1"/>
</dbReference>